<keyword evidence="3" id="KW-1185">Reference proteome</keyword>
<dbReference type="EMBL" id="AP023355">
    <property type="protein sequence ID" value="BCJ38185.1"/>
    <property type="molecule type" value="Genomic_DNA"/>
</dbReference>
<dbReference type="SUPFAM" id="SSF52499">
    <property type="entry name" value="Isochorismatase-like hydrolases"/>
    <property type="match status" value="1"/>
</dbReference>
<dbReference type="Proteomes" id="UP000611640">
    <property type="component" value="Chromosome"/>
</dbReference>
<dbReference type="InterPro" id="IPR000868">
    <property type="entry name" value="Isochorismatase-like_dom"/>
</dbReference>
<sequence length="179" mass="18745">MLDPTTVQVLLADLQTHIVPLGRTNEPTALRRAAGSLATICELLDLPVTLSTAPGPDVIAELDRFGAPLVRTGPACWDDPATRAAITDQHRRTLVLGGVTSEIVVLHTALDALAAGFDVQVVADVCGGLSDRTEQAAYRQIEAAGGRITSVPSLASDMVRDFTTPTGRTTIETLVAAAH</sequence>
<dbReference type="PANTHER" id="PTHR43559:SF3">
    <property type="entry name" value="HYDROLASE YCAC-RELATED"/>
    <property type="match status" value="1"/>
</dbReference>
<proteinExistence type="predicted"/>
<reference evidence="2 3" key="1">
    <citation type="submission" date="2020-08" db="EMBL/GenBank/DDBJ databases">
        <title>Whole genome shotgun sequence of Actinocatenispora thailandica NBRC 105041.</title>
        <authorList>
            <person name="Komaki H."/>
            <person name="Tamura T."/>
        </authorList>
    </citation>
    <scope>NUCLEOTIDE SEQUENCE [LARGE SCALE GENOMIC DNA]</scope>
    <source>
        <strain evidence="2 3">NBRC 105041</strain>
    </source>
</reference>
<evidence type="ECO:0000313" key="2">
    <source>
        <dbReference type="EMBL" id="BCJ38185.1"/>
    </source>
</evidence>
<evidence type="ECO:0000313" key="3">
    <source>
        <dbReference type="Proteomes" id="UP000611640"/>
    </source>
</evidence>
<dbReference type="Gene3D" id="3.40.50.850">
    <property type="entry name" value="Isochorismatase-like"/>
    <property type="match status" value="1"/>
</dbReference>
<organism evidence="2 3">
    <name type="scientific">Actinocatenispora thailandica</name>
    <dbReference type="NCBI Taxonomy" id="227318"/>
    <lineage>
        <taxon>Bacteria</taxon>
        <taxon>Bacillati</taxon>
        <taxon>Actinomycetota</taxon>
        <taxon>Actinomycetes</taxon>
        <taxon>Micromonosporales</taxon>
        <taxon>Micromonosporaceae</taxon>
        <taxon>Actinocatenispora</taxon>
    </lineage>
</organism>
<accession>A0A7R7DUR6</accession>
<protein>
    <recommendedName>
        <fullName evidence="1">Isochorismatase-like domain-containing protein</fullName>
    </recommendedName>
</protein>
<dbReference type="KEGG" id="atl:Athai_56880"/>
<dbReference type="PANTHER" id="PTHR43559">
    <property type="entry name" value="HYDROLASE YCAC-RELATED"/>
    <property type="match status" value="1"/>
</dbReference>
<evidence type="ECO:0000259" key="1">
    <source>
        <dbReference type="Pfam" id="PF00857"/>
    </source>
</evidence>
<dbReference type="Pfam" id="PF00857">
    <property type="entry name" value="Isochorismatase"/>
    <property type="match status" value="1"/>
</dbReference>
<name>A0A7R7DUR6_9ACTN</name>
<dbReference type="InterPro" id="IPR053152">
    <property type="entry name" value="Hydrolase_YcaC-like"/>
</dbReference>
<dbReference type="AlphaFoldDB" id="A0A7R7DUR6"/>
<gene>
    <name evidence="2" type="ORF">Athai_56880</name>
</gene>
<dbReference type="InterPro" id="IPR036380">
    <property type="entry name" value="Isochorismatase-like_sf"/>
</dbReference>
<feature type="domain" description="Isochorismatase-like" evidence="1">
    <location>
        <begin position="53"/>
        <end position="151"/>
    </location>
</feature>